<reference evidence="2" key="1">
    <citation type="submission" date="2021-10" db="EMBL/GenBank/DDBJ databases">
        <title>Melipona bicolor Genome sequencing and assembly.</title>
        <authorList>
            <person name="Araujo N.S."/>
            <person name="Arias M.C."/>
        </authorList>
    </citation>
    <scope>NUCLEOTIDE SEQUENCE</scope>
    <source>
        <strain evidence="2">USP_2M_L1-L4_2017</strain>
        <tissue evidence="2">Whole body</tissue>
    </source>
</reference>
<accession>A0AA40FPE7</accession>
<name>A0AA40FPE7_9HYME</name>
<dbReference type="Proteomes" id="UP001177670">
    <property type="component" value="Unassembled WGS sequence"/>
</dbReference>
<evidence type="ECO:0000313" key="3">
    <source>
        <dbReference type="Proteomes" id="UP001177670"/>
    </source>
</evidence>
<dbReference type="EMBL" id="JAHYIQ010000022">
    <property type="protein sequence ID" value="KAK1122882.1"/>
    <property type="molecule type" value="Genomic_DNA"/>
</dbReference>
<protein>
    <submittedName>
        <fullName evidence="2">Uncharacterized protein</fullName>
    </submittedName>
</protein>
<evidence type="ECO:0000313" key="2">
    <source>
        <dbReference type="EMBL" id="KAK1122882.1"/>
    </source>
</evidence>
<gene>
    <name evidence="2" type="ORF">K0M31_009327</name>
</gene>
<organism evidence="2 3">
    <name type="scientific">Melipona bicolor</name>
    <dbReference type="NCBI Taxonomy" id="60889"/>
    <lineage>
        <taxon>Eukaryota</taxon>
        <taxon>Metazoa</taxon>
        <taxon>Ecdysozoa</taxon>
        <taxon>Arthropoda</taxon>
        <taxon>Hexapoda</taxon>
        <taxon>Insecta</taxon>
        <taxon>Pterygota</taxon>
        <taxon>Neoptera</taxon>
        <taxon>Endopterygota</taxon>
        <taxon>Hymenoptera</taxon>
        <taxon>Apocrita</taxon>
        <taxon>Aculeata</taxon>
        <taxon>Apoidea</taxon>
        <taxon>Anthophila</taxon>
        <taxon>Apidae</taxon>
        <taxon>Melipona</taxon>
    </lineage>
</organism>
<proteinExistence type="predicted"/>
<sequence length="126" mass="15331">MKRKKRKRLIIPWRSPVIDDACNLKKKKKNVHCPKIWCCYNTVTCYETTMKFYRVRYWRAILFFLADGVYVDSVFPRLVSRRDYNPIVDLYKKTKRKKEKEGRGKVNYREKQSLGKKDERMNEGKN</sequence>
<keyword evidence="3" id="KW-1185">Reference proteome</keyword>
<feature type="region of interest" description="Disordered" evidence="1">
    <location>
        <begin position="98"/>
        <end position="126"/>
    </location>
</feature>
<feature type="compositionally biased region" description="Basic and acidic residues" evidence="1">
    <location>
        <begin position="99"/>
        <end position="126"/>
    </location>
</feature>
<evidence type="ECO:0000256" key="1">
    <source>
        <dbReference type="SAM" id="MobiDB-lite"/>
    </source>
</evidence>
<dbReference type="AlphaFoldDB" id="A0AA40FPE7"/>
<comment type="caution">
    <text evidence="2">The sequence shown here is derived from an EMBL/GenBank/DDBJ whole genome shotgun (WGS) entry which is preliminary data.</text>
</comment>